<keyword evidence="2" id="KW-0732">Signal</keyword>
<accession>A0A7Z7I2U5</accession>
<feature type="compositionally biased region" description="Low complexity" evidence="1">
    <location>
        <begin position="75"/>
        <end position="85"/>
    </location>
</feature>
<reference evidence="3 4" key="1">
    <citation type="submission" date="2017-09" db="EMBL/GenBank/DDBJ databases">
        <authorList>
            <person name="Varghese N."/>
            <person name="Submissions S."/>
        </authorList>
    </citation>
    <scope>NUCLEOTIDE SEQUENCE [LARGE SCALE GENOMIC DNA]</scope>
    <source>
        <strain evidence="3 4">OK806</strain>
    </source>
</reference>
<evidence type="ECO:0000313" key="3">
    <source>
        <dbReference type="EMBL" id="SOE56808.1"/>
    </source>
</evidence>
<proteinExistence type="predicted"/>
<feature type="region of interest" description="Disordered" evidence="1">
    <location>
        <begin position="70"/>
        <end position="95"/>
    </location>
</feature>
<dbReference type="AlphaFoldDB" id="A0A7Z7I2U5"/>
<keyword evidence="4" id="KW-1185">Reference proteome</keyword>
<evidence type="ECO:0000256" key="1">
    <source>
        <dbReference type="SAM" id="MobiDB-lite"/>
    </source>
</evidence>
<protein>
    <recommendedName>
        <fullName evidence="5">Purine nucleoside phosphorylase</fullName>
    </recommendedName>
</protein>
<name>A0A7Z7I2U5_9BURK</name>
<feature type="signal peptide" evidence="2">
    <location>
        <begin position="1"/>
        <end position="22"/>
    </location>
</feature>
<comment type="caution">
    <text evidence="3">The sequence shown here is derived from an EMBL/GenBank/DDBJ whole genome shotgun (WGS) entry which is preliminary data.</text>
</comment>
<evidence type="ECO:0000313" key="4">
    <source>
        <dbReference type="Proteomes" id="UP000219522"/>
    </source>
</evidence>
<gene>
    <name evidence="3" type="ORF">SAMN05446927_1328</name>
</gene>
<dbReference type="RefSeq" id="WP_062643306.1">
    <property type="nucleotide sequence ID" value="NZ_FCOG02000190.1"/>
</dbReference>
<dbReference type="InterPro" id="IPR025421">
    <property type="entry name" value="DUF4148"/>
</dbReference>
<sequence length="95" mass="10098">MKLLSAFVLAALSLLFGASVYAQSSAPGLTRAEVRAQLIQAEKEGLLPWSRGDYPPSERTVERNRELYAIRHPGSASTSSSSMTAPPSPDGSVAH</sequence>
<dbReference type="OrthoDB" id="9021950at2"/>
<dbReference type="Proteomes" id="UP000219522">
    <property type="component" value="Unassembled WGS sequence"/>
</dbReference>
<evidence type="ECO:0000256" key="2">
    <source>
        <dbReference type="SAM" id="SignalP"/>
    </source>
</evidence>
<dbReference type="EMBL" id="OCSU01000001">
    <property type="protein sequence ID" value="SOE56808.1"/>
    <property type="molecule type" value="Genomic_DNA"/>
</dbReference>
<dbReference type="Pfam" id="PF13663">
    <property type="entry name" value="DUF4148"/>
    <property type="match status" value="1"/>
</dbReference>
<evidence type="ECO:0008006" key="5">
    <source>
        <dbReference type="Google" id="ProtNLM"/>
    </source>
</evidence>
<feature type="chain" id="PRO_5031301954" description="Purine nucleoside phosphorylase" evidence="2">
    <location>
        <begin position="23"/>
        <end position="95"/>
    </location>
</feature>
<organism evidence="3 4">
    <name type="scientific">Caballeronia arationis</name>
    <dbReference type="NCBI Taxonomy" id="1777142"/>
    <lineage>
        <taxon>Bacteria</taxon>
        <taxon>Pseudomonadati</taxon>
        <taxon>Pseudomonadota</taxon>
        <taxon>Betaproteobacteria</taxon>
        <taxon>Burkholderiales</taxon>
        <taxon>Burkholderiaceae</taxon>
        <taxon>Caballeronia</taxon>
    </lineage>
</organism>